<dbReference type="GO" id="GO:0004190">
    <property type="term" value="F:aspartic-type endopeptidase activity"/>
    <property type="evidence" value="ECO:0007669"/>
    <property type="project" value="InterPro"/>
</dbReference>
<protein>
    <recommendedName>
        <fullName evidence="12">Prepilin type IV endopeptidase peptidase domain-containing protein</fullName>
    </recommendedName>
</protein>
<feature type="transmembrane region" description="Helical" evidence="8">
    <location>
        <begin position="12"/>
        <end position="31"/>
    </location>
</feature>
<accession>A0A382DWD6</accession>
<evidence type="ECO:0000259" key="9">
    <source>
        <dbReference type="Pfam" id="PF01478"/>
    </source>
</evidence>
<evidence type="ECO:0000256" key="8">
    <source>
        <dbReference type="SAM" id="Phobius"/>
    </source>
</evidence>
<evidence type="ECO:0000256" key="2">
    <source>
        <dbReference type="ARBA" id="ARBA00005801"/>
    </source>
</evidence>
<evidence type="ECO:0000256" key="6">
    <source>
        <dbReference type="ARBA" id="ARBA00022989"/>
    </source>
</evidence>
<evidence type="ECO:0000256" key="5">
    <source>
        <dbReference type="ARBA" id="ARBA00022692"/>
    </source>
</evidence>
<feature type="domain" description="Prepilin type IV endopeptidase peptidase" evidence="9">
    <location>
        <begin position="120"/>
        <end position="227"/>
    </location>
</feature>
<dbReference type="Gene3D" id="1.20.120.1220">
    <property type="match status" value="1"/>
</dbReference>
<keyword evidence="3" id="KW-1003">Cell membrane</keyword>
<dbReference type="AlphaFoldDB" id="A0A382DWD6"/>
<feature type="transmembrane region" description="Helical" evidence="8">
    <location>
        <begin position="212"/>
        <end position="233"/>
    </location>
</feature>
<dbReference type="PRINTS" id="PR00864">
    <property type="entry name" value="PREPILNPTASE"/>
</dbReference>
<feature type="transmembrane region" description="Helical" evidence="8">
    <location>
        <begin position="138"/>
        <end position="156"/>
    </location>
</feature>
<evidence type="ECO:0000256" key="7">
    <source>
        <dbReference type="ARBA" id="ARBA00023136"/>
    </source>
</evidence>
<comment type="subcellular location">
    <subcellularLocation>
        <location evidence="1">Cell inner membrane</location>
        <topology evidence="1">Multi-pass membrane protein</topology>
    </subcellularLocation>
</comment>
<dbReference type="InterPro" id="IPR014032">
    <property type="entry name" value="Peptidase_A24A_bac"/>
</dbReference>
<dbReference type="PANTHER" id="PTHR30487">
    <property type="entry name" value="TYPE 4 PREPILIN-LIKE PROTEINS LEADER PEPTIDE-PROCESSING ENZYME"/>
    <property type="match status" value="1"/>
</dbReference>
<feature type="domain" description="Prepilin peptidase A24 N-terminal" evidence="10">
    <location>
        <begin position="17"/>
        <end position="108"/>
    </location>
</feature>
<dbReference type="GO" id="GO:0005886">
    <property type="term" value="C:plasma membrane"/>
    <property type="evidence" value="ECO:0007669"/>
    <property type="project" value="UniProtKB-SubCell"/>
</dbReference>
<dbReference type="InterPro" id="IPR000045">
    <property type="entry name" value="Prepilin_IV_endopep_pep"/>
</dbReference>
<dbReference type="EMBL" id="UINC01041306">
    <property type="protein sequence ID" value="SVB42402.1"/>
    <property type="molecule type" value="Genomic_DNA"/>
</dbReference>
<name>A0A382DWD6_9ZZZZ</name>
<dbReference type="Pfam" id="PF01478">
    <property type="entry name" value="Peptidase_A24"/>
    <property type="match status" value="1"/>
</dbReference>
<comment type="similarity">
    <text evidence="2">Belongs to the peptidase A24 family.</text>
</comment>
<dbReference type="InterPro" id="IPR050882">
    <property type="entry name" value="Prepilin_peptidase/N-MTase"/>
</dbReference>
<dbReference type="Pfam" id="PF06750">
    <property type="entry name" value="A24_N_bact"/>
    <property type="match status" value="1"/>
</dbReference>
<dbReference type="InterPro" id="IPR010627">
    <property type="entry name" value="Prepilin_pept_A24_N"/>
</dbReference>
<evidence type="ECO:0000256" key="1">
    <source>
        <dbReference type="ARBA" id="ARBA00004429"/>
    </source>
</evidence>
<gene>
    <name evidence="11" type="ORF">METZ01_LOCUS195256</name>
</gene>
<evidence type="ECO:0000313" key="11">
    <source>
        <dbReference type="EMBL" id="SVB42402.1"/>
    </source>
</evidence>
<proteinExistence type="inferred from homology"/>
<feature type="transmembrane region" description="Helical" evidence="8">
    <location>
        <begin position="162"/>
        <end position="180"/>
    </location>
</feature>
<evidence type="ECO:0000259" key="10">
    <source>
        <dbReference type="Pfam" id="PF06750"/>
    </source>
</evidence>
<keyword evidence="5 8" id="KW-0812">Transmembrane</keyword>
<reference evidence="11" key="1">
    <citation type="submission" date="2018-05" db="EMBL/GenBank/DDBJ databases">
        <authorList>
            <person name="Lanie J.A."/>
            <person name="Ng W.-L."/>
            <person name="Kazmierczak K.M."/>
            <person name="Andrzejewski T.M."/>
            <person name="Davidsen T.M."/>
            <person name="Wayne K.J."/>
            <person name="Tettelin H."/>
            <person name="Glass J.I."/>
            <person name="Rusch D."/>
            <person name="Podicherti R."/>
            <person name="Tsui H.-C.T."/>
            <person name="Winkler M.E."/>
        </authorList>
    </citation>
    <scope>NUCLEOTIDE SEQUENCE</scope>
</reference>
<keyword evidence="4" id="KW-0997">Cell inner membrane</keyword>
<dbReference type="GO" id="GO:0006465">
    <property type="term" value="P:signal peptide processing"/>
    <property type="evidence" value="ECO:0007669"/>
    <property type="project" value="TreeGrafter"/>
</dbReference>
<evidence type="ECO:0000256" key="3">
    <source>
        <dbReference type="ARBA" id="ARBA00022475"/>
    </source>
</evidence>
<keyword evidence="7 8" id="KW-0472">Membrane</keyword>
<feature type="transmembrane region" description="Helical" evidence="8">
    <location>
        <begin position="114"/>
        <end position="131"/>
    </location>
</feature>
<dbReference type="PANTHER" id="PTHR30487:SF0">
    <property type="entry name" value="PREPILIN LEADER PEPTIDASE_N-METHYLTRANSFERASE-RELATED"/>
    <property type="match status" value="1"/>
</dbReference>
<evidence type="ECO:0000256" key="4">
    <source>
        <dbReference type="ARBA" id="ARBA00022519"/>
    </source>
</evidence>
<feature type="transmembrane region" description="Helical" evidence="8">
    <location>
        <begin position="245"/>
        <end position="261"/>
    </location>
</feature>
<organism evidence="11">
    <name type="scientific">marine metagenome</name>
    <dbReference type="NCBI Taxonomy" id="408172"/>
    <lineage>
        <taxon>unclassified sequences</taxon>
        <taxon>metagenomes</taxon>
        <taxon>ecological metagenomes</taxon>
    </lineage>
</organism>
<sequence>MELLLIRYELVFFFLGGLIVGSFLNTVIYRLPLILSYEKKDISFIKFNLAYPASHCPNCESKLPFYLNIPLLSFIWLKGRCSFCKEKISTQYPLIELATGILFTWIAFNSLDFLQSGILCIFFSALLVLSVIDSKFQLVPSSISLSLIVIALLYNFLLNPDLFKDAILGALSGYLFFFLIEKLFKYLKGIEGLGRGDAKVFASMGALMGWQYLPYILLTASLLGLVSVLLFFAIKKKPFRELKGYSIPFVPALSFGLLINLF</sequence>
<keyword evidence="6 8" id="KW-1133">Transmembrane helix</keyword>
<evidence type="ECO:0008006" key="12">
    <source>
        <dbReference type="Google" id="ProtNLM"/>
    </source>
</evidence>